<reference evidence="3" key="2">
    <citation type="journal article" date="2024" name="Plant">
        <title>Genomic evolution and insights into agronomic trait innovations of Sesamum species.</title>
        <authorList>
            <person name="Miao H."/>
            <person name="Wang L."/>
            <person name="Qu L."/>
            <person name="Liu H."/>
            <person name="Sun Y."/>
            <person name="Le M."/>
            <person name="Wang Q."/>
            <person name="Wei S."/>
            <person name="Zheng Y."/>
            <person name="Lin W."/>
            <person name="Duan Y."/>
            <person name="Cao H."/>
            <person name="Xiong S."/>
            <person name="Wang X."/>
            <person name="Wei L."/>
            <person name="Li C."/>
            <person name="Ma Q."/>
            <person name="Ju M."/>
            <person name="Zhao R."/>
            <person name="Li G."/>
            <person name="Mu C."/>
            <person name="Tian Q."/>
            <person name="Mei H."/>
            <person name="Zhang T."/>
            <person name="Gao T."/>
            <person name="Zhang H."/>
        </authorList>
    </citation>
    <scope>NUCLEOTIDE SEQUENCE</scope>
    <source>
        <strain evidence="3">G02</strain>
    </source>
</reference>
<dbReference type="PANTHER" id="PTHR31973:SF191">
    <property type="entry name" value="OS05G0489400 PROTEIN"/>
    <property type="match status" value="1"/>
</dbReference>
<dbReference type="AlphaFoldDB" id="A0AAW2QGD2"/>
<sequence length="413" mass="47571">MGKVFEEVRPSGERFQGGGGQQQGKFPCKSLGGNEERDFGKGARQREISFRERVSGEGEKKNTVTESDKDENTVIEGDKNIVSEVTRKKNIVSEGDKRKNIVSDGDNIDKRKGVVIEESGDGERVDWDRDDEYMRETEECVADFEDDLFDGDESVDYDQDDECFDENADKETEWVGILQDDFEDEMRFDNDDHTDGDNGEFDSEKNSDEQNATRVPVFCLSNTFDPGFTLGMKFSHKKEFQEAVHSHAIMIRRNLEITRKDKRRVYARCKANGCSWHINALKIRDELGFQIREYNHVHNCGASFHVKNARINWLSERDDTYTFISDKQKDLLPAFEKVLPGVENRFCVRHLHGNMKTAGFKGLGYKKALWFAAKTTTVSQFHKAMQDIAYLDVRCLEWLQDKFCQNFVKSDSN</sequence>
<comment type="caution">
    <text evidence="3">The sequence shown here is derived from an EMBL/GenBank/DDBJ whole genome shotgun (WGS) entry which is preliminary data.</text>
</comment>
<feature type="region of interest" description="Disordered" evidence="1">
    <location>
        <begin position="1"/>
        <end position="70"/>
    </location>
</feature>
<dbReference type="InterPro" id="IPR004332">
    <property type="entry name" value="Transposase_MuDR"/>
</dbReference>
<feature type="region of interest" description="Disordered" evidence="1">
    <location>
        <begin position="187"/>
        <end position="212"/>
    </location>
</feature>
<proteinExistence type="predicted"/>
<reference evidence="3" key="1">
    <citation type="submission" date="2020-06" db="EMBL/GenBank/DDBJ databases">
        <authorList>
            <person name="Li T."/>
            <person name="Hu X."/>
            <person name="Zhang T."/>
            <person name="Song X."/>
            <person name="Zhang H."/>
            <person name="Dai N."/>
            <person name="Sheng W."/>
            <person name="Hou X."/>
            <person name="Wei L."/>
        </authorList>
    </citation>
    <scope>NUCLEOTIDE SEQUENCE</scope>
    <source>
        <strain evidence="3">G02</strain>
        <tissue evidence="3">Leaf</tissue>
    </source>
</reference>
<accession>A0AAW2QGD2</accession>
<organism evidence="3">
    <name type="scientific">Sesamum radiatum</name>
    <name type="common">Black benniseed</name>
    <dbReference type="NCBI Taxonomy" id="300843"/>
    <lineage>
        <taxon>Eukaryota</taxon>
        <taxon>Viridiplantae</taxon>
        <taxon>Streptophyta</taxon>
        <taxon>Embryophyta</taxon>
        <taxon>Tracheophyta</taxon>
        <taxon>Spermatophyta</taxon>
        <taxon>Magnoliopsida</taxon>
        <taxon>eudicotyledons</taxon>
        <taxon>Gunneridae</taxon>
        <taxon>Pentapetalae</taxon>
        <taxon>asterids</taxon>
        <taxon>lamiids</taxon>
        <taxon>Lamiales</taxon>
        <taxon>Pedaliaceae</taxon>
        <taxon>Sesamum</taxon>
    </lineage>
</organism>
<dbReference type="Pfam" id="PF03108">
    <property type="entry name" value="DBD_Tnp_Mut"/>
    <property type="match status" value="1"/>
</dbReference>
<feature type="compositionally biased region" description="Basic and acidic residues" evidence="1">
    <location>
        <begin position="34"/>
        <end position="70"/>
    </location>
</feature>
<evidence type="ECO:0000256" key="1">
    <source>
        <dbReference type="SAM" id="MobiDB-lite"/>
    </source>
</evidence>
<name>A0AAW2QGD2_SESRA</name>
<dbReference type="PANTHER" id="PTHR31973">
    <property type="entry name" value="POLYPROTEIN, PUTATIVE-RELATED"/>
    <property type="match status" value="1"/>
</dbReference>
<feature type="domain" description="Transposase MuDR plant" evidence="2">
    <location>
        <begin position="229"/>
        <end position="291"/>
    </location>
</feature>
<feature type="compositionally biased region" description="Basic and acidic residues" evidence="1">
    <location>
        <begin position="187"/>
        <end position="208"/>
    </location>
</feature>
<dbReference type="EMBL" id="JACGWJ010000015">
    <property type="protein sequence ID" value="KAL0366959.1"/>
    <property type="molecule type" value="Genomic_DNA"/>
</dbReference>
<feature type="compositionally biased region" description="Basic and acidic residues" evidence="1">
    <location>
        <begin position="1"/>
        <end position="12"/>
    </location>
</feature>
<gene>
    <name evidence="3" type="ORF">Sradi_3586000</name>
</gene>
<evidence type="ECO:0000313" key="3">
    <source>
        <dbReference type="EMBL" id="KAL0366959.1"/>
    </source>
</evidence>
<evidence type="ECO:0000259" key="2">
    <source>
        <dbReference type="Pfam" id="PF03108"/>
    </source>
</evidence>
<protein>
    <recommendedName>
        <fullName evidence="2">Transposase MuDR plant domain-containing protein</fullName>
    </recommendedName>
</protein>